<dbReference type="Pfam" id="PF03652">
    <property type="entry name" value="RuvX"/>
    <property type="match status" value="1"/>
</dbReference>
<dbReference type="GO" id="GO:0004518">
    <property type="term" value="F:nuclease activity"/>
    <property type="evidence" value="ECO:0007669"/>
    <property type="project" value="UniProtKB-KW"/>
</dbReference>
<dbReference type="SMART" id="SM00732">
    <property type="entry name" value="YqgFc"/>
    <property type="match status" value="1"/>
</dbReference>
<evidence type="ECO:0000256" key="6">
    <source>
        <dbReference type="SAM" id="MobiDB-lite"/>
    </source>
</evidence>
<dbReference type="PANTHER" id="PTHR33317:SF4">
    <property type="entry name" value="POLYNUCLEOTIDYL TRANSFERASE, RIBONUCLEASE H-LIKE SUPERFAMILY PROTEIN"/>
    <property type="match status" value="1"/>
</dbReference>
<proteinExistence type="inferred from homology"/>
<evidence type="ECO:0000256" key="1">
    <source>
        <dbReference type="ARBA" id="ARBA00022490"/>
    </source>
</evidence>
<dbReference type="InterPro" id="IPR012337">
    <property type="entry name" value="RNaseH-like_sf"/>
</dbReference>
<evidence type="ECO:0000256" key="5">
    <source>
        <dbReference type="HAMAP-Rule" id="MF_00651"/>
    </source>
</evidence>
<dbReference type="EMBL" id="GG693852">
    <property type="protein sequence ID" value="EES53966.1"/>
    <property type="molecule type" value="Genomic_DNA"/>
</dbReference>
<evidence type="ECO:0000313" key="9">
    <source>
        <dbReference type="Proteomes" id="UP000009374"/>
    </source>
</evidence>
<dbReference type="AlphaFoldDB" id="C6HU38"/>
<dbReference type="Gene3D" id="3.30.420.140">
    <property type="entry name" value="YqgF/RNase H-like domain"/>
    <property type="match status" value="1"/>
</dbReference>
<sequence length="168" mass="18136">MGAKARFPGVLMGIDWGGRRVGVALSDPSRTLARPLTVLVRDGSGTIPFQEGEKLLASLRKIATDHDVTGLVFGIPYYHLSGDPNPHAPLFLRVARDLSRDLALPLFLHDEGQSSEAAREIRKGHPGRRNSAQSLDHVAAATLLQGFLDAPPEERREVSEGALLGEDS</sequence>
<keyword evidence="1 5" id="KW-0963">Cytoplasm</keyword>
<evidence type="ECO:0000256" key="4">
    <source>
        <dbReference type="ARBA" id="ARBA00022801"/>
    </source>
</evidence>
<dbReference type="CDD" id="cd16964">
    <property type="entry name" value="YqgF"/>
    <property type="match status" value="1"/>
</dbReference>
<protein>
    <recommendedName>
        <fullName evidence="5">Putative pre-16S rRNA nuclease</fullName>
        <ecNumber evidence="5">3.1.-.-</ecNumber>
    </recommendedName>
</protein>
<gene>
    <name evidence="8" type="ORF">UBAL3_44810103</name>
</gene>
<dbReference type="GO" id="GO:0016788">
    <property type="term" value="F:hydrolase activity, acting on ester bonds"/>
    <property type="evidence" value="ECO:0007669"/>
    <property type="project" value="UniProtKB-UniRule"/>
</dbReference>
<reference evidence="8 9" key="1">
    <citation type="journal article" date="2009" name="Appl. Environ. Microbiol.">
        <title>Community genomic and proteomic analyses of chemoautotrophic iron-oxidizing "Leptospirillum rubarum" (Group II) and "Leptospirillum ferrodiazotrophum" (Group III) bacteria in acid mine drainage biofilms.</title>
        <authorList>
            <person name="Goltsman D.S."/>
            <person name="Denef V.J."/>
            <person name="Singer S.W."/>
            <person name="VerBerkmoes N.C."/>
            <person name="Lefsrud M."/>
            <person name="Mueller R.S."/>
            <person name="Dick G.J."/>
            <person name="Sun C.L."/>
            <person name="Wheeler K.E."/>
            <person name="Zemla A."/>
            <person name="Baker B.J."/>
            <person name="Hauser L."/>
            <person name="Land M."/>
            <person name="Shah M.B."/>
            <person name="Thelen M.P."/>
            <person name="Hettich R.L."/>
            <person name="Banfield J.F."/>
        </authorList>
    </citation>
    <scope>NUCLEOTIDE SEQUENCE [LARGE SCALE GENOMIC DNA]</scope>
</reference>
<comment type="function">
    <text evidence="5">Could be a nuclease involved in processing of the 5'-end of pre-16S rRNA.</text>
</comment>
<dbReference type="SUPFAM" id="SSF53098">
    <property type="entry name" value="Ribonuclease H-like"/>
    <property type="match status" value="1"/>
</dbReference>
<dbReference type="InterPro" id="IPR037027">
    <property type="entry name" value="YqgF/RNaseH-like_dom_sf"/>
</dbReference>
<name>C6HU38_9BACT</name>
<dbReference type="GO" id="GO:0000967">
    <property type="term" value="P:rRNA 5'-end processing"/>
    <property type="evidence" value="ECO:0007669"/>
    <property type="project" value="UniProtKB-UniRule"/>
</dbReference>
<keyword evidence="9" id="KW-1185">Reference proteome</keyword>
<dbReference type="GO" id="GO:0005737">
    <property type="term" value="C:cytoplasm"/>
    <property type="evidence" value="ECO:0007669"/>
    <property type="project" value="UniProtKB-SubCell"/>
</dbReference>
<dbReference type="Proteomes" id="UP000009374">
    <property type="component" value="Unassembled WGS sequence"/>
</dbReference>
<evidence type="ECO:0000256" key="2">
    <source>
        <dbReference type="ARBA" id="ARBA00022517"/>
    </source>
</evidence>
<evidence type="ECO:0000259" key="7">
    <source>
        <dbReference type="SMART" id="SM00732"/>
    </source>
</evidence>
<keyword evidence="2 5" id="KW-0690">Ribosome biogenesis</keyword>
<feature type="domain" description="YqgF/RNase H-like" evidence="7">
    <location>
        <begin position="9"/>
        <end position="118"/>
    </location>
</feature>
<dbReference type="InterPro" id="IPR006641">
    <property type="entry name" value="YqgF/RNaseH-like_dom"/>
</dbReference>
<evidence type="ECO:0000256" key="3">
    <source>
        <dbReference type="ARBA" id="ARBA00022722"/>
    </source>
</evidence>
<dbReference type="PANTHER" id="PTHR33317">
    <property type="entry name" value="POLYNUCLEOTIDYL TRANSFERASE, RIBONUCLEASE H-LIKE SUPERFAMILY PROTEIN"/>
    <property type="match status" value="1"/>
</dbReference>
<evidence type="ECO:0000313" key="8">
    <source>
        <dbReference type="EMBL" id="EES53966.1"/>
    </source>
</evidence>
<organism evidence="8 9">
    <name type="scientific">Leptospirillum ferrodiazotrophum</name>
    <dbReference type="NCBI Taxonomy" id="412449"/>
    <lineage>
        <taxon>Bacteria</taxon>
        <taxon>Pseudomonadati</taxon>
        <taxon>Nitrospirota</taxon>
        <taxon>Nitrospiria</taxon>
        <taxon>Nitrospirales</taxon>
        <taxon>Nitrospiraceae</taxon>
        <taxon>Leptospirillum</taxon>
    </lineage>
</organism>
<accession>C6HU38</accession>
<dbReference type="EC" id="3.1.-.-" evidence="5"/>
<dbReference type="HAMAP" id="MF_00651">
    <property type="entry name" value="Nuclease_YqgF"/>
    <property type="match status" value="1"/>
</dbReference>
<comment type="subcellular location">
    <subcellularLocation>
        <location evidence="5">Cytoplasm</location>
    </subcellularLocation>
</comment>
<feature type="region of interest" description="Disordered" evidence="6">
    <location>
        <begin position="149"/>
        <end position="168"/>
    </location>
</feature>
<keyword evidence="3 5" id="KW-0540">Nuclease</keyword>
<comment type="similarity">
    <text evidence="5">Belongs to the YqgF HJR family.</text>
</comment>
<dbReference type="InterPro" id="IPR005227">
    <property type="entry name" value="YqgF"/>
</dbReference>
<keyword evidence="4 5" id="KW-0378">Hydrolase</keyword>